<organism evidence="1 2">
    <name type="scientific">Floridaenema flaviceps BLCC-F50</name>
    <dbReference type="NCBI Taxonomy" id="3153642"/>
    <lineage>
        <taxon>Bacteria</taxon>
        <taxon>Bacillati</taxon>
        <taxon>Cyanobacteriota</taxon>
        <taxon>Cyanophyceae</taxon>
        <taxon>Oscillatoriophycideae</taxon>
        <taxon>Aerosakkonematales</taxon>
        <taxon>Aerosakkonemataceae</taxon>
        <taxon>Floridanema</taxon>
        <taxon>Floridanema flaviceps</taxon>
    </lineage>
</organism>
<accession>A0ABV4XUL0</accession>
<proteinExistence type="predicted"/>
<comment type="caution">
    <text evidence="1">The sequence shown here is derived from an EMBL/GenBank/DDBJ whole genome shotgun (WGS) entry which is preliminary data.</text>
</comment>
<keyword evidence="2" id="KW-1185">Reference proteome</keyword>
<reference evidence="1 2" key="1">
    <citation type="submission" date="2024-09" db="EMBL/GenBank/DDBJ databases">
        <title>Floridaenema gen nov. (Aerosakkonemataceae, Aerosakkonematales ord. nov., Cyanobacteria) from benthic tropical and subtropical fresh waters, with the description of four new species.</title>
        <authorList>
            <person name="Moretto J.A."/>
            <person name="Berthold D.E."/>
            <person name="Lefler F.W."/>
            <person name="Huang I.-S."/>
            <person name="Laughinghouse H. IV."/>
        </authorList>
    </citation>
    <scope>NUCLEOTIDE SEQUENCE [LARGE SCALE GENOMIC DNA]</scope>
    <source>
        <strain evidence="1 2">BLCC-F50</strain>
    </source>
</reference>
<sequence length="53" mass="5946">MQRIDLRLLIEIGLSLFGTSCLMNSHLTHDSGIAELIPSQIVRALEMPLMEHT</sequence>
<dbReference type="EMBL" id="JBHFNR010000131">
    <property type="protein sequence ID" value="MFB2894782.1"/>
    <property type="molecule type" value="Genomic_DNA"/>
</dbReference>
<dbReference type="Proteomes" id="UP001576784">
    <property type="component" value="Unassembled WGS sequence"/>
</dbReference>
<evidence type="ECO:0000313" key="1">
    <source>
        <dbReference type="EMBL" id="MFB2894782.1"/>
    </source>
</evidence>
<protein>
    <submittedName>
        <fullName evidence="1">Uncharacterized protein</fullName>
    </submittedName>
</protein>
<dbReference type="RefSeq" id="WP_413264426.1">
    <property type="nucleotide sequence ID" value="NZ_JBHFNR010000131.1"/>
</dbReference>
<gene>
    <name evidence="1" type="ORF">ACE1CI_17875</name>
</gene>
<evidence type="ECO:0000313" key="2">
    <source>
        <dbReference type="Proteomes" id="UP001576784"/>
    </source>
</evidence>
<name>A0ABV4XUL0_9CYAN</name>